<dbReference type="SUPFAM" id="SSF51445">
    <property type="entry name" value="(Trans)glycosidases"/>
    <property type="match status" value="1"/>
</dbReference>
<keyword evidence="8" id="KW-1185">Reference proteome</keyword>
<dbReference type="Proteomes" id="UP000623958">
    <property type="component" value="Unassembled WGS sequence"/>
</dbReference>
<dbReference type="SUPFAM" id="SSF51011">
    <property type="entry name" value="Glycosyl hydrolase domain"/>
    <property type="match status" value="1"/>
</dbReference>
<name>A0A919F908_9XANT</name>
<evidence type="ECO:0000313" key="7">
    <source>
        <dbReference type="EMBL" id="GHH56151.1"/>
    </source>
</evidence>
<reference evidence="7" key="1">
    <citation type="journal article" date="2014" name="Int. J. Syst. Evol. Microbiol.">
        <title>Complete genome sequence of Corynebacterium casei LMG S-19264T (=DSM 44701T), isolated from a smear-ripened cheese.</title>
        <authorList>
            <consortium name="US DOE Joint Genome Institute (JGI-PGF)"/>
            <person name="Walter F."/>
            <person name="Albersmeier A."/>
            <person name="Kalinowski J."/>
            <person name="Ruckert C."/>
        </authorList>
    </citation>
    <scope>NUCLEOTIDE SEQUENCE</scope>
    <source>
        <strain evidence="7">JCM 13306</strain>
    </source>
</reference>
<accession>A0A919F908</accession>
<dbReference type="InterPro" id="IPR006047">
    <property type="entry name" value="GH13_cat_dom"/>
</dbReference>
<dbReference type="AlphaFoldDB" id="A0A919F908"/>
<dbReference type="Gene3D" id="3.20.20.80">
    <property type="entry name" value="Glycosidases"/>
    <property type="match status" value="1"/>
</dbReference>
<dbReference type="Pfam" id="PF00128">
    <property type="entry name" value="Alpha-amylase"/>
    <property type="match status" value="1"/>
</dbReference>
<dbReference type="GO" id="GO:0005975">
    <property type="term" value="P:carbohydrate metabolic process"/>
    <property type="evidence" value="ECO:0007669"/>
    <property type="project" value="InterPro"/>
</dbReference>
<dbReference type="Gene3D" id="2.60.40.1190">
    <property type="match status" value="1"/>
</dbReference>
<feature type="domain" description="Glycosyl hydrolase family 13 catalytic" evidence="6">
    <location>
        <begin position="38"/>
        <end position="444"/>
    </location>
</feature>
<dbReference type="RefSeq" id="WP_434029534.1">
    <property type="nucleotide sequence ID" value="NZ_BNBA01000020.1"/>
</dbReference>
<comment type="cofactor">
    <cofactor evidence="1">
        <name>Ca(2+)</name>
        <dbReference type="ChEBI" id="CHEBI:29108"/>
    </cofactor>
</comment>
<evidence type="ECO:0000256" key="2">
    <source>
        <dbReference type="ARBA" id="ARBA00022723"/>
    </source>
</evidence>
<evidence type="ECO:0000256" key="3">
    <source>
        <dbReference type="ARBA" id="ARBA00022729"/>
    </source>
</evidence>
<feature type="compositionally biased region" description="Basic and acidic residues" evidence="4">
    <location>
        <begin position="658"/>
        <end position="674"/>
    </location>
</feature>
<dbReference type="PANTHER" id="PTHR10357">
    <property type="entry name" value="ALPHA-AMYLASE FAMILY MEMBER"/>
    <property type="match status" value="1"/>
</dbReference>
<sequence>MRTMNKLACLAGMWLSGAAVAAAPTEPARDWRDQVIYFAMIDRFDNGDPGNDDQGGGEYDPADLRRFSGGDLAGLARRLDYIQDLGATALWITPPVANQWWNARAQYGGYHGYWAQDFTRVDPHFGDLAAYRALADGLHARGMRLVQDIVVNHTADHFSCTAPGRCVRHDATRVRPAPLQHNDPRDPCDRARGIYHWTPDIADFGERRQELDYQLAGLDDLNTENPEVRRALRRIYGDWIGQVGVDAFRVDTAFYVPERYFRDFLYSDDPQAPGILRLRPFAGGAGFHVFGEGFGIDRAFDDTQARRIEAYTRDADGPLLPGMLNFPLYGTLGEVFARGRPAAELGWRIEDMLRVHADPWLMPTFVDNHDVERFLAGGSEAALRQALLAIMTLPGIPVIYYGTEQGFRGQRDAMFAAGYGAGGRDHFDRDAPLYRYLQRAIALRRGNRVFSRGTPRVLRAEAAAPGALVYRMDAADQSALVVFNTADRPVLLDGLQTGLAAGTRLDALFSIDGEAPAQRIGAGGRLDLVLPPRAGWVWRATPASGGIPRAPDAMTITMPGDPDQVGDFEVRGVAPGAGPVRLVIDGDLGRAQVAQAGDDGRWSLRLRTDALVDPQAGHRLVAWQPATGAMSAPATFRVAREWRLLAQQDDPEGDDAGPDGRYRYPADPGWSRERPGDLRRVRALTSGGSLRLELETHSVVSEWNAPNGFDHVAFTVYLGLPGRSGATLMPLQNATLPDGLHWNYRLRIGGWANALTGADGAAADHEGTPVSPGAQLEVDRAARRITITLPADALGDPDDLRGATVYVTTWDYDGGYRELTPGGGSASFGGADGRVAPRVLDAALLRLRPD</sequence>
<protein>
    <submittedName>
        <fullName evidence="7">Alpha-amylase</fullName>
    </submittedName>
</protein>
<feature type="chain" id="PRO_5037079767" evidence="5">
    <location>
        <begin position="22"/>
        <end position="850"/>
    </location>
</feature>
<organism evidence="7 8">
    <name type="scientific">Xanthomonas boreopolis</name>
    <dbReference type="NCBI Taxonomy" id="86183"/>
    <lineage>
        <taxon>Bacteria</taxon>
        <taxon>Pseudomonadati</taxon>
        <taxon>Pseudomonadota</taxon>
        <taxon>Gammaproteobacteria</taxon>
        <taxon>Lysobacterales</taxon>
        <taxon>Lysobacteraceae</taxon>
        <taxon>Xanthomonas</taxon>
    </lineage>
</organism>
<proteinExistence type="predicted"/>
<feature type="region of interest" description="Disordered" evidence="4">
    <location>
        <begin position="648"/>
        <end position="674"/>
    </location>
</feature>
<evidence type="ECO:0000256" key="5">
    <source>
        <dbReference type="SAM" id="SignalP"/>
    </source>
</evidence>
<dbReference type="EMBL" id="BNBA01000020">
    <property type="protein sequence ID" value="GHH56151.1"/>
    <property type="molecule type" value="Genomic_DNA"/>
</dbReference>
<reference evidence="7" key="2">
    <citation type="submission" date="2020-09" db="EMBL/GenBank/DDBJ databases">
        <authorList>
            <person name="Sun Q."/>
            <person name="Ohkuma M."/>
        </authorList>
    </citation>
    <scope>NUCLEOTIDE SEQUENCE</scope>
    <source>
        <strain evidence="7">JCM 13306</strain>
    </source>
</reference>
<dbReference type="GO" id="GO:0046872">
    <property type="term" value="F:metal ion binding"/>
    <property type="evidence" value="ECO:0007669"/>
    <property type="project" value="UniProtKB-KW"/>
</dbReference>
<keyword evidence="2" id="KW-0479">Metal-binding</keyword>
<feature type="signal peptide" evidence="5">
    <location>
        <begin position="1"/>
        <end position="21"/>
    </location>
</feature>
<evidence type="ECO:0000256" key="1">
    <source>
        <dbReference type="ARBA" id="ARBA00001913"/>
    </source>
</evidence>
<dbReference type="PANTHER" id="PTHR10357:SF215">
    <property type="entry name" value="ALPHA-AMYLASE 1"/>
    <property type="match status" value="1"/>
</dbReference>
<dbReference type="SMART" id="SM00642">
    <property type="entry name" value="Aamy"/>
    <property type="match status" value="1"/>
</dbReference>
<comment type="caution">
    <text evidence="7">The sequence shown here is derived from an EMBL/GenBank/DDBJ whole genome shotgun (WGS) entry which is preliminary data.</text>
</comment>
<evidence type="ECO:0000313" key="8">
    <source>
        <dbReference type="Proteomes" id="UP000623958"/>
    </source>
</evidence>
<keyword evidence="3 5" id="KW-0732">Signal</keyword>
<dbReference type="InterPro" id="IPR019248">
    <property type="entry name" value="Glucodextran_C"/>
</dbReference>
<dbReference type="InterPro" id="IPR017853">
    <property type="entry name" value="GH"/>
</dbReference>
<gene>
    <name evidence="7" type="ORF">GCM10009090_25470</name>
</gene>
<evidence type="ECO:0000256" key="4">
    <source>
        <dbReference type="SAM" id="MobiDB-lite"/>
    </source>
</evidence>
<dbReference type="Pfam" id="PF09985">
    <property type="entry name" value="Glucodextran_C"/>
    <property type="match status" value="1"/>
</dbReference>
<dbReference type="SUPFAM" id="SSF49344">
    <property type="entry name" value="CBD9-like"/>
    <property type="match status" value="1"/>
</dbReference>
<evidence type="ECO:0000259" key="6">
    <source>
        <dbReference type="SMART" id="SM00642"/>
    </source>
</evidence>